<evidence type="ECO:0000256" key="3">
    <source>
        <dbReference type="ARBA" id="ARBA00012922"/>
    </source>
</evidence>
<evidence type="ECO:0000256" key="2">
    <source>
        <dbReference type="ARBA" id="ARBA00009199"/>
    </source>
</evidence>
<dbReference type="PROSITE" id="PS00571">
    <property type="entry name" value="AMIDASES"/>
    <property type="match status" value="1"/>
</dbReference>
<evidence type="ECO:0000256" key="5">
    <source>
        <dbReference type="PIRSR" id="PIRSR001221-1"/>
    </source>
</evidence>
<evidence type="ECO:0000256" key="6">
    <source>
        <dbReference type="PIRSR" id="PIRSR001221-2"/>
    </source>
</evidence>
<dbReference type="OrthoDB" id="6428749at2759"/>
<feature type="binding site" evidence="6">
    <location>
        <position position="215"/>
    </location>
    <ligand>
        <name>substrate</name>
    </ligand>
</feature>
<organism evidence="8 9">
    <name type="scientific">Passalora fulva</name>
    <name type="common">Tomato leaf mold</name>
    <name type="synonym">Cladosporium fulvum</name>
    <dbReference type="NCBI Taxonomy" id="5499"/>
    <lineage>
        <taxon>Eukaryota</taxon>
        <taxon>Fungi</taxon>
        <taxon>Dikarya</taxon>
        <taxon>Ascomycota</taxon>
        <taxon>Pezizomycotina</taxon>
        <taxon>Dothideomycetes</taxon>
        <taxon>Dothideomycetidae</taxon>
        <taxon>Mycosphaerellales</taxon>
        <taxon>Mycosphaerellaceae</taxon>
        <taxon>Fulvia</taxon>
    </lineage>
</organism>
<dbReference type="AlphaFoldDB" id="A0A9Q8URC4"/>
<feature type="domain" description="Amidase" evidence="7">
    <location>
        <begin position="85"/>
        <end position="541"/>
    </location>
</feature>
<dbReference type="InterPro" id="IPR036928">
    <property type="entry name" value="AS_sf"/>
</dbReference>
<proteinExistence type="inferred from homology"/>
<evidence type="ECO:0000259" key="7">
    <source>
        <dbReference type="Pfam" id="PF01425"/>
    </source>
</evidence>
<keyword evidence="9" id="KW-1185">Reference proteome</keyword>
<dbReference type="PANTHER" id="PTHR46072:SF2">
    <property type="entry name" value="AMIDASE (EUROFUNG)"/>
    <property type="match status" value="1"/>
</dbReference>
<protein>
    <recommendedName>
        <fullName evidence="3">amidase</fullName>
        <ecNumber evidence="3">3.5.1.4</ecNumber>
    </recommendedName>
</protein>
<dbReference type="Gene3D" id="3.90.1300.10">
    <property type="entry name" value="Amidase signature (AS) domain"/>
    <property type="match status" value="1"/>
</dbReference>
<evidence type="ECO:0000256" key="1">
    <source>
        <dbReference type="ARBA" id="ARBA00001311"/>
    </source>
</evidence>
<dbReference type="OMA" id="PMCRSPE"/>
<dbReference type="RefSeq" id="XP_047764025.1">
    <property type="nucleotide sequence ID" value="XM_047909482.1"/>
</dbReference>
<dbReference type="GeneID" id="71990212"/>
<evidence type="ECO:0000313" key="8">
    <source>
        <dbReference type="EMBL" id="UJO19659.1"/>
    </source>
</evidence>
<dbReference type="EMBL" id="CP090169">
    <property type="protein sequence ID" value="UJO19659.1"/>
    <property type="molecule type" value="Genomic_DNA"/>
</dbReference>
<comment type="catalytic activity">
    <reaction evidence="1">
        <text>a monocarboxylic acid amide + H2O = a monocarboxylate + NH4(+)</text>
        <dbReference type="Rhea" id="RHEA:12020"/>
        <dbReference type="ChEBI" id="CHEBI:15377"/>
        <dbReference type="ChEBI" id="CHEBI:28938"/>
        <dbReference type="ChEBI" id="CHEBI:35757"/>
        <dbReference type="ChEBI" id="CHEBI:83628"/>
        <dbReference type="EC" id="3.5.1.4"/>
    </reaction>
</comment>
<dbReference type="PANTHER" id="PTHR46072">
    <property type="entry name" value="AMIDASE-RELATED-RELATED"/>
    <property type="match status" value="1"/>
</dbReference>
<evidence type="ECO:0000313" key="9">
    <source>
        <dbReference type="Proteomes" id="UP000756132"/>
    </source>
</evidence>
<dbReference type="KEGG" id="ffu:CLAFUR5_10334"/>
<dbReference type="EC" id="3.5.1.4" evidence="3"/>
<sequence length="556" mass="60981">MGNHSTEHKEPWQAIAVRKRAEREAKIPSEWQFPPSLFPGPDVLDVSSFPRDSGLLSQHELELTDATASKIVVNIATGVWTSEKVTRAVCKRAVIAQRLVNCLTEICFDDAIERARALDDRLRIDGTTVGPLHGLPISLKDQFNVPGLDTTLGYIAKAGHPLKSESTLVDILEQAGAIIYVKTSVPTTLMMGETINNVFGRTLNPYNLNLTPGGSSGGESALIALGGSPLGVGTDIGGSIRHPCHCTGLYGLRPSHGRVSYQNVATTFVGQEAIRSVAGPMCRSPEDVRLFMKAVIEAKPWTQDPGCLPIPWRTEEEILPEKLCFGIAMSDGRVAPTPPLRRALEMTRRKLEETGHLVIDFTPVESIESHEIIKHMFSADGGEEFQRDTEASGEPLPIGVEKWLGKTANAPRATAFETWQNQRRRDLLASTWHARWNATQASTGTARPIDGLIMPTVVFPAAEHDAAYPSHYGTLSPVLDLTTGSFPVTQVDLERDVVPTDWEPMSEEDRKVMETYKRPEKFMNSPIGLSIIGRRLEEEKVSAMLKVIGDVLACDE</sequence>
<feature type="active site" description="Charge relay system" evidence="5">
    <location>
        <position position="140"/>
    </location>
</feature>
<reference evidence="8" key="2">
    <citation type="journal article" date="2022" name="Microb. Genom.">
        <title>A chromosome-scale genome assembly of the tomato pathogen Cladosporium fulvum reveals a compartmentalized genome architecture and the presence of a dispensable chromosome.</title>
        <authorList>
            <person name="Zaccaron A.Z."/>
            <person name="Chen L.H."/>
            <person name="Samaras A."/>
            <person name="Stergiopoulos I."/>
        </authorList>
    </citation>
    <scope>NUCLEOTIDE SEQUENCE</scope>
    <source>
        <strain evidence="8">Race5_Kim</strain>
    </source>
</reference>
<accession>A0A9Q8URC4</accession>
<dbReference type="SUPFAM" id="SSF75304">
    <property type="entry name" value="Amidase signature (AS) enzymes"/>
    <property type="match status" value="1"/>
</dbReference>
<feature type="binding site" evidence="6">
    <location>
        <begin position="236"/>
        <end position="239"/>
    </location>
    <ligand>
        <name>substrate</name>
    </ligand>
</feature>
<dbReference type="GO" id="GO:0004040">
    <property type="term" value="F:amidase activity"/>
    <property type="evidence" value="ECO:0007669"/>
    <property type="project" value="UniProtKB-EC"/>
</dbReference>
<evidence type="ECO:0000256" key="4">
    <source>
        <dbReference type="ARBA" id="ARBA00022801"/>
    </source>
</evidence>
<dbReference type="InterPro" id="IPR023631">
    <property type="entry name" value="Amidase_dom"/>
</dbReference>
<dbReference type="InterPro" id="IPR020556">
    <property type="entry name" value="Amidase_CS"/>
</dbReference>
<feature type="active site" description="Charge relay system" evidence="5">
    <location>
        <position position="215"/>
    </location>
</feature>
<dbReference type="Proteomes" id="UP000756132">
    <property type="component" value="Chromosome 7"/>
</dbReference>
<comment type="similarity">
    <text evidence="2">Belongs to the amidase family.</text>
</comment>
<keyword evidence="4" id="KW-0378">Hydrolase</keyword>
<reference evidence="8" key="1">
    <citation type="submission" date="2021-12" db="EMBL/GenBank/DDBJ databases">
        <authorList>
            <person name="Zaccaron A."/>
            <person name="Stergiopoulos I."/>
        </authorList>
    </citation>
    <scope>NUCLEOTIDE SEQUENCE</scope>
    <source>
        <strain evidence="8">Race5_Kim</strain>
    </source>
</reference>
<feature type="binding site" evidence="6">
    <location>
        <position position="189"/>
    </location>
    <ligand>
        <name>substrate</name>
    </ligand>
</feature>
<name>A0A9Q8URC4_PASFU</name>
<dbReference type="Pfam" id="PF01425">
    <property type="entry name" value="Amidase"/>
    <property type="match status" value="1"/>
</dbReference>
<feature type="active site" description="Acyl-ester intermediate" evidence="5">
    <location>
        <position position="239"/>
    </location>
</feature>
<gene>
    <name evidence="8" type="ORF">CLAFUR5_10334</name>
</gene>
<dbReference type="PIRSF" id="PIRSF001221">
    <property type="entry name" value="Amidase_fungi"/>
    <property type="match status" value="1"/>
</dbReference>